<dbReference type="Gramene" id="rna42137">
    <property type="protein sequence ID" value="RHN47524.1"/>
    <property type="gene ID" value="gene42137"/>
</dbReference>
<proteinExistence type="predicted"/>
<comment type="caution">
    <text evidence="2">The sequence shown here is derived from an EMBL/GenBank/DDBJ whole genome shotgun (WGS) entry which is preliminary data.</text>
</comment>
<keyword evidence="1" id="KW-0472">Membrane</keyword>
<organism evidence="2">
    <name type="scientific">Medicago truncatula</name>
    <name type="common">Barrel medic</name>
    <name type="synonym">Medicago tribuloides</name>
    <dbReference type="NCBI Taxonomy" id="3880"/>
    <lineage>
        <taxon>Eukaryota</taxon>
        <taxon>Viridiplantae</taxon>
        <taxon>Streptophyta</taxon>
        <taxon>Embryophyta</taxon>
        <taxon>Tracheophyta</taxon>
        <taxon>Spermatophyta</taxon>
        <taxon>Magnoliopsida</taxon>
        <taxon>eudicotyledons</taxon>
        <taxon>Gunneridae</taxon>
        <taxon>Pentapetalae</taxon>
        <taxon>rosids</taxon>
        <taxon>fabids</taxon>
        <taxon>Fabales</taxon>
        <taxon>Fabaceae</taxon>
        <taxon>Papilionoideae</taxon>
        <taxon>50 kb inversion clade</taxon>
        <taxon>NPAAA clade</taxon>
        <taxon>Hologalegina</taxon>
        <taxon>IRL clade</taxon>
        <taxon>Trifolieae</taxon>
        <taxon>Medicago</taxon>
    </lineage>
</organism>
<evidence type="ECO:0000313" key="2">
    <source>
        <dbReference type="EMBL" id="RHN47524.1"/>
    </source>
</evidence>
<name>A0A396H729_MEDTR</name>
<feature type="transmembrane region" description="Helical" evidence="1">
    <location>
        <begin position="27"/>
        <end position="48"/>
    </location>
</feature>
<keyword evidence="1" id="KW-0812">Transmembrane</keyword>
<evidence type="ECO:0008006" key="3">
    <source>
        <dbReference type="Google" id="ProtNLM"/>
    </source>
</evidence>
<keyword evidence="1" id="KW-1133">Transmembrane helix</keyword>
<accession>A0A396H729</accession>
<reference evidence="2" key="1">
    <citation type="journal article" date="2018" name="Nat. Plants">
        <title>Whole-genome landscape of Medicago truncatula symbiotic genes.</title>
        <authorList>
            <person name="Pecrix Y."/>
            <person name="Gamas P."/>
            <person name="Carrere S."/>
        </authorList>
    </citation>
    <scope>NUCLEOTIDE SEQUENCE</scope>
    <source>
        <tissue evidence="2">Leaves</tissue>
    </source>
</reference>
<protein>
    <recommendedName>
        <fullName evidence="3">Transmembrane protein</fullName>
    </recommendedName>
</protein>
<dbReference type="Proteomes" id="UP000265566">
    <property type="component" value="Chromosome 7"/>
</dbReference>
<sequence length="57" mass="6801">MLPSVHWKVSSSTNDNDHIRRENDCNLSHFVITCFTLFFFKYFSLINIKNHGIHIYV</sequence>
<dbReference type="EMBL" id="PSQE01000007">
    <property type="protein sequence ID" value="RHN47524.1"/>
    <property type="molecule type" value="Genomic_DNA"/>
</dbReference>
<evidence type="ECO:0000256" key="1">
    <source>
        <dbReference type="SAM" id="Phobius"/>
    </source>
</evidence>
<gene>
    <name evidence="2" type="ORF">MtrunA17_Chr7g0253921</name>
</gene>
<dbReference type="AlphaFoldDB" id="A0A396H729"/>